<comment type="caution">
    <text evidence="1">The sequence shown here is derived from an EMBL/GenBank/DDBJ whole genome shotgun (WGS) entry which is preliminary data.</text>
</comment>
<reference evidence="1" key="1">
    <citation type="submission" date="2022-01" db="EMBL/GenBank/DDBJ databases">
        <authorList>
            <person name="Criscuolo A."/>
        </authorList>
    </citation>
    <scope>NUCLEOTIDE SEQUENCE</scope>
    <source>
        <strain evidence="1">CIP111893</strain>
    </source>
</reference>
<evidence type="ECO:0000313" key="2">
    <source>
        <dbReference type="Proteomes" id="UP000838686"/>
    </source>
</evidence>
<dbReference type="EMBL" id="CAKMMF010000006">
    <property type="protein sequence ID" value="CAH1200395.1"/>
    <property type="molecule type" value="Genomic_DNA"/>
</dbReference>
<dbReference type="Proteomes" id="UP000838686">
    <property type="component" value="Unassembled WGS sequence"/>
</dbReference>
<organism evidence="1 2">
    <name type="scientific">Paenibacillus plantiphilus</name>
    <dbReference type="NCBI Taxonomy" id="2905650"/>
    <lineage>
        <taxon>Bacteria</taxon>
        <taxon>Bacillati</taxon>
        <taxon>Bacillota</taxon>
        <taxon>Bacilli</taxon>
        <taxon>Bacillales</taxon>
        <taxon>Paenibacillaceae</taxon>
        <taxon>Paenibacillus</taxon>
    </lineage>
</organism>
<proteinExistence type="predicted"/>
<protein>
    <submittedName>
        <fullName evidence="1">Uncharacterized protein</fullName>
    </submittedName>
</protein>
<accession>A0ABM9C3B4</accession>
<evidence type="ECO:0000313" key="1">
    <source>
        <dbReference type="EMBL" id="CAH1200395.1"/>
    </source>
</evidence>
<name>A0ABM9C3B4_9BACL</name>
<dbReference type="RefSeq" id="WP_236339717.1">
    <property type="nucleotide sequence ID" value="NZ_CAKMMF010000006.1"/>
</dbReference>
<gene>
    <name evidence="1" type="ORF">PAECIP111893_01357</name>
</gene>
<keyword evidence="2" id="KW-1185">Reference proteome</keyword>
<sequence length="156" mass="17450">MLPNAIMIHHYGMEPIETTPEEMAAIAGRLFPLSEVIQDGAGEAFDLLAWYSAWRNRNGIGDEVPLPSHLQVEAADTFEAVIPWEQLGDSAVQYRVDDAPLAKNGPIRLYVPNGSSDCLNVKRVIACRFVNKEENRGEASYGFKNTFSPQEMRLKR</sequence>